<dbReference type="InterPro" id="IPR052224">
    <property type="entry name" value="THAP_domain_protein"/>
</dbReference>
<keyword evidence="1" id="KW-0479">Metal-binding</keyword>
<reference evidence="8 9" key="1">
    <citation type="submission" date="2019-08" db="EMBL/GenBank/DDBJ databases">
        <authorList>
            <person name="Alioto T."/>
            <person name="Alioto T."/>
            <person name="Gomez Garrido J."/>
        </authorList>
    </citation>
    <scope>NUCLEOTIDE SEQUENCE [LARGE SCALE GENOMIC DNA]</scope>
</reference>
<feature type="region of interest" description="Disordered" evidence="6">
    <location>
        <begin position="361"/>
        <end position="380"/>
    </location>
</feature>
<dbReference type="GO" id="GO:0008270">
    <property type="term" value="F:zinc ion binding"/>
    <property type="evidence" value="ECO:0007669"/>
    <property type="project" value="UniProtKB-KW"/>
</dbReference>
<evidence type="ECO:0000256" key="4">
    <source>
        <dbReference type="ARBA" id="ARBA00023125"/>
    </source>
</evidence>
<proteinExistence type="predicted"/>
<dbReference type="Proteomes" id="UP000325440">
    <property type="component" value="Unassembled WGS sequence"/>
</dbReference>
<dbReference type="GO" id="GO:0003677">
    <property type="term" value="F:DNA binding"/>
    <property type="evidence" value="ECO:0007669"/>
    <property type="project" value="UniProtKB-UniRule"/>
</dbReference>
<dbReference type="SMART" id="SM00980">
    <property type="entry name" value="THAP"/>
    <property type="match status" value="1"/>
</dbReference>
<dbReference type="OrthoDB" id="5982876at2759"/>
<keyword evidence="2 5" id="KW-0863">Zinc-finger</keyword>
<organism evidence="8 9">
    <name type="scientific">Cinara cedri</name>
    <dbReference type="NCBI Taxonomy" id="506608"/>
    <lineage>
        <taxon>Eukaryota</taxon>
        <taxon>Metazoa</taxon>
        <taxon>Ecdysozoa</taxon>
        <taxon>Arthropoda</taxon>
        <taxon>Hexapoda</taxon>
        <taxon>Insecta</taxon>
        <taxon>Pterygota</taxon>
        <taxon>Neoptera</taxon>
        <taxon>Paraneoptera</taxon>
        <taxon>Hemiptera</taxon>
        <taxon>Sternorrhyncha</taxon>
        <taxon>Aphidomorpha</taxon>
        <taxon>Aphidoidea</taxon>
        <taxon>Aphididae</taxon>
        <taxon>Lachninae</taxon>
        <taxon>Cinara</taxon>
    </lineage>
</organism>
<keyword evidence="3" id="KW-0862">Zinc</keyword>
<dbReference type="Pfam" id="PF05485">
    <property type="entry name" value="THAP"/>
    <property type="match status" value="1"/>
</dbReference>
<evidence type="ECO:0000259" key="7">
    <source>
        <dbReference type="PROSITE" id="PS50950"/>
    </source>
</evidence>
<dbReference type="SUPFAM" id="SSF57716">
    <property type="entry name" value="Glucocorticoid receptor-like (DNA-binding domain)"/>
    <property type="match status" value="1"/>
</dbReference>
<dbReference type="AlphaFoldDB" id="A0A5E4N2F7"/>
<evidence type="ECO:0000256" key="5">
    <source>
        <dbReference type="PROSITE-ProRule" id="PRU00309"/>
    </source>
</evidence>
<dbReference type="Gene3D" id="6.20.210.20">
    <property type="entry name" value="THAP domain"/>
    <property type="match status" value="1"/>
</dbReference>
<dbReference type="PANTHER" id="PTHR46927">
    <property type="entry name" value="AGAP005574-PA"/>
    <property type="match status" value="1"/>
</dbReference>
<keyword evidence="9" id="KW-1185">Reference proteome</keyword>
<evidence type="ECO:0000256" key="1">
    <source>
        <dbReference type="ARBA" id="ARBA00022723"/>
    </source>
</evidence>
<evidence type="ECO:0000313" key="9">
    <source>
        <dbReference type="Proteomes" id="UP000325440"/>
    </source>
</evidence>
<dbReference type="InterPro" id="IPR038441">
    <property type="entry name" value="THAP_Znf_sf"/>
</dbReference>
<evidence type="ECO:0000256" key="3">
    <source>
        <dbReference type="ARBA" id="ARBA00022833"/>
    </source>
</evidence>
<protein>
    <submittedName>
        <fullName evidence="8">Zinc finger, C2CH-type</fullName>
    </submittedName>
</protein>
<keyword evidence="4 5" id="KW-0238">DNA-binding</keyword>
<accession>A0A5E4N2F7</accession>
<gene>
    <name evidence="8" type="ORF">CINCED_3A017167</name>
</gene>
<sequence length="380" mass="43293">MNHFTKCCVKTCINKASSTDDVVRFHRLPVNNRQLLQAWIKAIDFDETLVPAYYSAVCSVHFRNDDYVIENGIAELSPTAVPSNFIRESVFIKEELYESANAADRNNEMDNSNLIITGYQSMIGEEEQHNLSGSPVIMSVCGSFQETFPNLELNIDNLNCNQEPLYNDGLNNEYQYKSSYGQLFTKTNGNNNAPISSCIIPIDAVNRLISSSSQHTFNSKQLDISNENEIYPGSLWILNNPRQAKYKEHLPAKFHKKLEYLAQENRRLFAKCKTLMTSKRILLDTETKYLQLKNKVLETEEILLEKGLNTSELSVFRLAKDTIEIPKDVEHQVLLECKLAEVNNQLYNNSASQSTRLFTEIEPPTDNGNSMSEIHNLVTK</sequence>
<dbReference type="InterPro" id="IPR006612">
    <property type="entry name" value="THAP_Znf"/>
</dbReference>
<evidence type="ECO:0000313" key="8">
    <source>
        <dbReference type="EMBL" id="VVC37973.1"/>
    </source>
</evidence>
<evidence type="ECO:0000256" key="2">
    <source>
        <dbReference type="ARBA" id="ARBA00022771"/>
    </source>
</evidence>
<feature type="compositionally biased region" description="Polar residues" evidence="6">
    <location>
        <begin position="366"/>
        <end position="380"/>
    </location>
</feature>
<name>A0A5E4N2F7_9HEMI</name>
<evidence type="ECO:0000256" key="6">
    <source>
        <dbReference type="SAM" id="MobiDB-lite"/>
    </source>
</evidence>
<dbReference type="PANTHER" id="PTHR46927:SF3">
    <property type="entry name" value="THAP-TYPE DOMAIN-CONTAINING PROTEIN"/>
    <property type="match status" value="1"/>
</dbReference>
<dbReference type="EMBL" id="CABPRJ010001460">
    <property type="protein sequence ID" value="VVC37973.1"/>
    <property type="molecule type" value="Genomic_DNA"/>
</dbReference>
<feature type="domain" description="THAP-type" evidence="7">
    <location>
        <begin position="1"/>
        <end position="85"/>
    </location>
</feature>
<dbReference type="PROSITE" id="PS50950">
    <property type="entry name" value="ZF_THAP"/>
    <property type="match status" value="1"/>
</dbReference>